<dbReference type="GO" id="GO:0016874">
    <property type="term" value="F:ligase activity"/>
    <property type="evidence" value="ECO:0007669"/>
    <property type="project" value="UniProtKB-KW"/>
</dbReference>
<keyword evidence="2" id="KW-1185">Reference proteome</keyword>
<evidence type="ECO:0000313" key="2">
    <source>
        <dbReference type="Proteomes" id="UP000076623"/>
    </source>
</evidence>
<protein>
    <submittedName>
        <fullName evidence="1">Carnitine--CoA ligase</fullName>
    </submittedName>
</protein>
<keyword evidence="1" id="KW-0436">Ligase</keyword>
<gene>
    <name evidence="1" type="ORF">ABE65_000135</name>
</gene>
<proteinExistence type="predicted"/>
<reference evidence="1 2" key="1">
    <citation type="submission" date="2016-04" db="EMBL/GenBank/DDBJ databases">
        <title>Complete genome sequence of Fictibacillus phosphorivorans G25-29, a strain toxic to nematodes.</title>
        <authorList>
            <person name="Zheng Z."/>
        </authorList>
    </citation>
    <scope>NUCLEOTIDE SEQUENCE [LARGE SCALE GENOMIC DNA]</scope>
    <source>
        <strain evidence="1 2">G25-29</strain>
    </source>
</reference>
<dbReference type="RefSeq" id="WP_066390463.1">
    <property type="nucleotide sequence ID" value="NZ_CP015378.1"/>
</dbReference>
<sequence>MKATRQYGEICMVCEEKKDRGLHILHQFICQECEHKILTAKTNDEYYKHYLSQLRKLKLVNASS</sequence>
<name>A0A160IHJ1_9BACL</name>
<organism evidence="1 2">
    <name type="scientific">Fictibacillus phosphorivorans</name>
    <dbReference type="NCBI Taxonomy" id="1221500"/>
    <lineage>
        <taxon>Bacteria</taxon>
        <taxon>Bacillati</taxon>
        <taxon>Bacillota</taxon>
        <taxon>Bacilli</taxon>
        <taxon>Bacillales</taxon>
        <taxon>Fictibacillaceae</taxon>
        <taxon>Fictibacillus</taxon>
    </lineage>
</organism>
<evidence type="ECO:0000313" key="1">
    <source>
        <dbReference type="EMBL" id="ANC75363.1"/>
    </source>
</evidence>
<dbReference type="InterPro" id="IPR019700">
    <property type="entry name" value="Sigma-G_inhibitor_Gin"/>
</dbReference>
<dbReference type="Proteomes" id="UP000076623">
    <property type="component" value="Chromosome"/>
</dbReference>
<dbReference type="EMBL" id="CP015378">
    <property type="protein sequence ID" value="ANC75363.1"/>
    <property type="molecule type" value="Genomic_DNA"/>
</dbReference>
<dbReference type="AlphaFoldDB" id="A0A160IHJ1"/>
<dbReference type="OrthoDB" id="2886653at2"/>
<accession>A0A160IHJ1</accession>
<dbReference type="STRING" id="1221500.ABE65_000135"/>
<dbReference type="KEGG" id="fpn:ABE65_000135"/>
<dbReference type="Pfam" id="PF10764">
    <property type="entry name" value="Gin"/>
    <property type="match status" value="1"/>
</dbReference>